<keyword evidence="1" id="KW-0472">Membrane</keyword>
<comment type="caution">
    <text evidence="2">The sequence shown here is derived from an EMBL/GenBank/DDBJ whole genome shotgun (WGS) entry which is preliminary data.</text>
</comment>
<keyword evidence="3" id="KW-1185">Reference proteome</keyword>
<sequence length="141" mass="14594">MSRPAPRTATCFRGLILPLALAVILMHTVIAGPGTAPGQPGADPGHAGHHAVGHAQMAPAAVMGEPPSMSGDDCGDHDHACVFTRAAGVDIPPVVLVLLVWAFLSLSVAGLYLPARRGGSVLGRPPPWAIRNHLQLQVIRC</sequence>
<accession>K6XV02</accession>
<keyword evidence="1" id="KW-1133">Transmembrane helix</keyword>
<feature type="transmembrane region" description="Helical" evidence="1">
    <location>
        <begin position="94"/>
        <end position="115"/>
    </location>
</feature>
<dbReference type="Proteomes" id="UP000035058">
    <property type="component" value="Unassembled WGS sequence"/>
</dbReference>
<proteinExistence type="predicted"/>
<evidence type="ECO:0000313" key="3">
    <source>
        <dbReference type="Proteomes" id="UP000035058"/>
    </source>
</evidence>
<evidence type="ECO:0000256" key="1">
    <source>
        <dbReference type="SAM" id="Phobius"/>
    </source>
</evidence>
<dbReference type="AlphaFoldDB" id="K6XV02"/>
<evidence type="ECO:0000313" key="2">
    <source>
        <dbReference type="EMBL" id="GAC02700.1"/>
    </source>
</evidence>
<organism evidence="2 3">
    <name type="scientific">Gordonia namibiensis NBRC 108229</name>
    <dbReference type="NCBI Taxonomy" id="1208314"/>
    <lineage>
        <taxon>Bacteria</taxon>
        <taxon>Bacillati</taxon>
        <taxon>Actinomycetota</taxon>
        <taxon>Actinomycetes</taxon>
        <taxon>Mycobacteriales</taxon>
        <taxon>Gordoniaceae</taxon>
        <taxon>Gordonia</taxon>
    </lineage>
</organism>
<dbReference type="RefSeq" id="WP_006868829.1">
    <property type="nucleotide sequence ID" value="NZ_BAHE01000059.1"/>
</dbReference>
<dbReference type="EMBL" id="BAHE01000059">
    <property type="protein sequence ID" value="GAC02700.1"/>
    <property type="molecule type" value="Genomic_DNA"/>
</dbReference>
<gene>
    <name evidence="2" type="ORF">GONAM_59_00250</name>
</gene>
<protein>
    <submittedName>
        <fullName evidence="2">Uncharacterized protein</fullName>
    </submittedName>
</protein>
<name>K6XV02_9ACTN</name>
<reference evidence="2 3" key="1">
    <citation type="submission" date="2012-08" db="EMBL/GenBank/DDBJ databases">
        <title>Whole genome shotgun sequence of Gordonia namibiensis NBRC 108229.</title>
        <authorList>
            <person name="Isaki-Nakamura S."/>
            <person name="Hosoyama A."/>
            <person name="Tsuchikane K."/>
            <person name="Katsumata H."/>
            <person name="Baba S."/>
            <person name="Yamazaki S."/>
            <person name="Fujita N."/>
        </authorList>
    </citation>
    <scope>NUCLEOTIDE SEQUENCE [LARGE SCALE GENOMIC DNA]</scope>
    <source>
        <strain evidence="2 3">NBRC 108229</strain>
    </source>
</reference>
<keyword evidence="1" id="KW-0812">Transmembrane</keyword>